<proteinExistence type="predicted"/>
<accession>A0A940SJR2</accession>
<dbReference type="Pfam" id="PF14172">
    <property type="entry name" value="DUF4309"/>
    <property type="match status" value="3"/>
</dbReference>
<dbReference type="EMBL" id="JAGIYQ010000006">
    <property type="protein sequence ID" value="MBP0725731.1"/>
    <property type="molecule type" value="Genomic_DNA"/>
</dbReference>
<protein>
    <submittedName>
        <fullName evidence="2">DUF4309 domain-containing protein</fullName>
    </submittedName>
</protein>
<evidence type="ECO:0000256" key="1">
    <source>
        <dbReference type="SAM" id="SignalP"/>
    </source>
</evidence>
<dbReference type="AlphaFoldDB" id="A0A940SJR2"/>
<evidence type="ECO:0000313" key="2">
    <source>
        <dbReference type="EMBL" id="MBP0725731.1"/>
    </source>
</evidence>
<dbReference type="RefSeq" id="WP_209405593.1">
    <property type="nucleotide sequence ID" value="NZ_JAGIYQ010000006.1"/>
</dbReference>
<feature type="chain" id="PRO_5037416862" evidence="1">
    <location>
        <begin position="29"/>
        <end position="313"/>
    </location>
</feature>
<reference evidence="2" key="1">
    <citation type="submission" date="2021-04" db="EMBL/GenBank/DDBJ databases">
        <title>Genome seq and assembly of Bacillus sp.</title>
        <authorList>
            <person name="Chhetri G."/>
        </authorList>
    </citation>
    <scope>NUCLEOTIDE SEQUENCE</scope>
    <source>
        <strain evidence="2">RG28</strain>
    </source>
</reference>
<dbReference type="Proteomes" id="UP000682134">
    <property type="component" value="Unassembled WGS sequence"/>
</dbReference>
<feature type="signal peptide" evidence="1">
    <location>
        <begin position="1"/>
        <end position="28"/>
    </location>
</feature>
<dbReference type="InterPro" id="IPR025453">
    <property type="entry name" value="DUF4309"/>
</dbReference>
<organism evidence="2 3">
    <name type="scientific">Gottfriedia endophytica</name>
    <dbReference type="NCBI Taxonomy" id="2820819"/>
    <lineage>
        <taxon>Bacteria</taxon>
        <taxon>Bacillati</taxon>
        <taxon>Bacillota</taxon>
        <taxon>Bacilli</taxon>
        <taxon>Bacillales</taxon>
        <taxon>Bacillaceae</taxon>
        <taxon>Gottfriedia</taxon>
    </lineage>
</organism>
<keyword evidence="1" id="KW-0732">Signal</keyword>
<sequence>MKKLTKKIVISTAVSSTLLLGLTLTTHAATNVKPLTVSNKTILKKQHMKLQQIMKDAKHGKTTSNNALDSIRLNTVKATLGKPVKEIEYKGSHIITYNAGKYQLSFEFPSLYSTSDIQPKNPKVTDYSIYASELTIQQTKLQQIMKDAKLGKITYNHALDSIRLNTVKATLGKPAKEIEYKGSHILTYNVGKYQLSFEFPSLYSTSDDQPKNPKVIDYSIYPSELTIQQTKLQQIMKDAKLGKITTNHALDSIRLNTVNATLGKPAKEIEYKGSHILTYNAGKYQLSFEFPSLYSTLDDQPKNPKVIDYSIYK</sequence>
<comment type="caution">
    <text evidence="2">The sequence shown here is derived from an EMBL/GenBank/DDBJ whole genome shotgun (WGS) entry which is preliminary data.</text>
</comment>
<evidence type="ECO:0000313" key="3">
    <source>
        <dbReference type="Proteomes" id="UP000682134"/>
    </source>
</evidence>
<gene>
    <name evidence="2" type="ORF">J5Y03_11165</name>
</gene>
<name>A0A940SJR2_9BACI</name>
<keyword evidence="3" id="KW-1185">Reference proteome</keyword>